<accession>A0A1N7QNG1</accession>
<evidence type="ECO:0000256" key="1">
    <source>
        <dbReference type="ARBA" id="ARBA00022679"/>
    </source>
</evidence>
<keyword evidence="1 4" id="KW-0808">Transferase</keyword>
<dbReference type="GO" id="GO:0016757">
    <property type="term" value="F:glycosyltransferase activity"/>
    <property type="evidence" value="ECO:0007669"/>
    <property type="project" value="InterPro"/>
</dbReference>
<dbReference type="Proteomes" id="UP000185781">
    <property type="component" value="Unassembled WGS sequence"/>
</dbReference>
<reference evidence="4 5" key="1">
    <citation type="submission" date="2017-01" db="EMBL/GenBank/DDBJ databases">
        <authorList>
            <person name="Mah S.A."/>
            <person name="Swanson W.J."/>
            <person name="Moy G.W."/>
            <person name="Vacquier V.D."/>
        </authorList>
    </citation>
    <scope>NUCLEOTIDE SEQUENCE [LARGE SCALE GENOMIC DNA]</scope>
    <source>
        <strain evidence="4 5">DSM 18014</strain>
    </source>
</reference>
<feature type="domain" description="Glycosyl transferase family 1" evidence="2">
    <location>
        <begin position="160"/>
        <end position="301"/>
    </location>
</feature>
<organism evidence="4 5">
    <name type="scientific">Chryseobacterium gambrini</name>
    <dbReference type="NCBI Taxonomy" id="373672"/>
    <lineage>
        <taxon>Bacteria</taxon>
        <taxon>Pseudomonadati</taxon>
        <taxon>Bacteroidota</taxon>
        <taxon>Flavobacteriia</taxon>
        <taxon>Flavobacteriales</taxon>
        <taxon>Weeksellaceae</taxon>
        <taxon>Chryseobacterium group</taxon>
        <taxon>Chryseobacterium</taxon>
    </lineage>
</organism>
<dbReference type="Pfam" id="PF13439">
    <property type="entry name" value="Glyco_transf_4"/>
    <property type="match status" value="1"/>
</dbReference>
<dbReference type="OrthoDB" id="798298at2"/>
<evidence type="ECO:0000259" key="3">
    <source>
        <dbReference type="Pfam" id="PF13439"/>
    </source>
</evidence>
<dbReference type="PANTHER" id="PTHR46401:SF2">
    <property type="entry name" value="GLYCOSYLTRANSFERASE WBBK-RELATED"/>
    <property type="match status" value="1"/>
</dbReference>
<name>A0A1N7QNG1_9FLAO</name>
<protein>
    <submittedName>
        <fullName evidence="4">Glycosyltransferase involved in cell wall bisynthesis</fullName>
    </submittedName>
</protein>
<dbReference type="RefSeq" id="WP_076395634.1">
    <property type="nucleotide sequence ID" value="NZ_FTOV01000014.1"/>
</dbReference>
<sequence>MKVTFFQRFPNPKFLSIEKLFSILNIEMIKRGIDTKNIYEVNPNFSLLGFIKTNLFFKKNQSEINHITGAIHWSVFLLKRKNTVLTIHDAGNISELRGIKKYFFKLLWFYLPLKKLKYVTVISEKTKKELVALFPWAESKITVIPNCLTIPYQDFEKPVNSKPVILAVGYYPKKNLDRILQAIIGIDVKIIIIGLLSPERIKFLHDNKIDYINFERASEDELIQAYKDSDILCFPSLYEGFGLPILEAQEMKCCVITSNISPMKEVAGDGAILVNPNSVEEIRKAINNIISDSELKNKLLELGQQNVVKYHPEVIAEQYINYYKMILDQK</sequence>
<proteinExistence type="predicted"/>
<dbReference type="InterPro" id="IPR028098">
    <property type="entry name" value="Glyco_trans_4-like_N"/>
</dbReference>
<feature type="domain" description="Glycosyltransferase subfamily 4-like N-terminal" evidence="3">
    <location>
        <begin position="48"/>
        <end position="147"/>
    </location>
</feature>
<dbReference type="SUPFAM" id="SSF53756">
    <property type="entry name" value="UDP-Glycosyltransferase/glycogen phosphorylase"/>
    <property type="match status" value="1"/>
</dbReference>
<dbReference type="EMBL" id="FTOV01000014">
    <property type="protein sequence ID" value="SIT24373.1"/>
    <property type="molecule type" value="Genomic_DNA"/>
</dbReference>
<dbReference type="STRING" id="373672.SAMN05421785_11478"/>
<evidence type="ECO:0000313" key="5">
    <source>
        <dbReference type="Proteomes" id="UP000185781"/>
    </source>
</evidence>
<dbReference type="Gene3D" id="3.40.50.2000">
    <property type="entry name" value="Glycogen Phosphorylase B"/>
    <property type="match status" value="2"/>
</dbReference>
<dbReference type="InterPro" id="IPR001296">
    <property type="entry name" value="Glyco_trans_1"/>
</dbReference>
<gene>
    <name evidence="4" type="ORF">SAMN05421785_11478</name>
</gene>
<dbReference type="AlphaFoldDB" id="A0A1N7QNG1"/>
<evidence type="ECO:0000259" key="2">
    <source>
        <dbReference type="Pfam" id="PF00534"/>
    </source>
</evidence>
<evidence type="ECO:0000313" key="4">
    <source>
        <dbReference type="EMBL" id="SIT24373.1"/>
    </source>
</evidence>
<dbReference type="CDD" id="cd03809">
    <property type="entry name" value="GT4_MtfB-like"/>
    <property type="match status" value="1"/>
</dbReference>
<dbReference type="Pfam" id="PF00534">
    <property type="entry name" value="Glycos_transf_1"/>
    <property type="match status" value="1"/>
</dbReference>
<dbReference type="PANTHER" id="PTHR46401">
    <property type="entry name" value="GLYCOSYLTRANSFERASE WBBK-RELATED"/>
    <property type="match status" value="1"/>
</dbReference>